<dbReference type="Proteomes" id="UP000501387">
    <property type="component" value="Chromosome"/>
</dbReference>
<evidence type="ECO:0000313" key="3">
    <source>
        <dbReference type="EMBL" id="QIM15211.1"/>
    </source>
</evidence>
<protein>
    <submittedName>
        <fullName evidence="3">Uncharacterized protein</fullName>
    </submittedName>
</protein>
<dbReference type="KEGG" id="lins:G7067_00330"/>
<accession>A0A6G8FFQ5</accession>
<evidence type="ECO:0000256" key="1">
    <source>
        <dbReference type="SAM" id="MobiDB-lite"/>
    </source>
</evidence>
<organism evidence="3 4">
    <name type="scientific">Leucobacter insecticola</name>
    <dbReference type="NCBI Taxonomy" id="2714934"/>
    <lineage>
        <taxon>Bacteria</taxon>
        <taxon>Bacillati</taxon>
        <taxon>Actinomycetota</taxon>
        <taxon>Actinomycetes</taxon>
        <taxon>Micrococcales</taxon>
        <taxon>Microbacteriaceae</taxon>
        <taxon>Leucobacter</taxon>
    </lineage>
</organism>
<sequence length="458" mass="49278">MTPMSPDQLAAANTDPAQPTPKNRRARTAQLIIAGATALSLAIAGTLVVASWPQPYEAGAAASLPAGEDPPAWTHEDNEWSFDSYELIWHDMNKALQTKDRELFLSYTEGAATDQLALWWDNTSAIGWTTGYIEPYTNYDGEQIVSIGVDLGFPANQMRGSGTVDAGLILTQGFEYLIDTTGSDDDLRITSFTPDVEIMPWDDGKLFVERRDHVVVFGLEDEKALVSATADEAERAAVTMLGIATSMGGKVPQSGFTAGITGSEDRLDRWRFGNSEKPEGVLEAAGYAMSAYRPQRASEIIDPAIATGEELGGSIVILGPSSASNRPAVWLHEFAHGIHYTAAPSLGWSVSTAAYEGFARYAEYASGFTTFVPYPQVKDSVMSLGAEAYSDGRLESDADAPVAYEAAGSFYLFVAESGGDPWVLAVDSVTSGERIDEVALEMSPAYSVAAWQQWWAAK</sequence>
<dbReference type="EMBL" id="CP049934">
    <property type="protein sequence ID" value="QIM15211.1"/>
    <property type="molecule type" value="Genomic_DNA"/>
</dbReference>
<keyword evidence="4" id="KW-1185">Reference proteome</keyword>
<evidence type="ECO:0000256" key="2">
    <source>
        <dbReference type="SAM" id="Phobius"/>
    </source>
</evidence>
<name>A0A6G8FFQ5_9MICO</name>
<gene>
    <name evidence="3" type="ORF">G7067_00330</name>
</gene>
<evidence type="ECO:0000313" key="4">
    <source>
        <dbReference type="Proteomes" id="UP000501387"/>
    </source>
</evidence>
<proteinExistence type="predicted"/>
<feature type="transmembrane region" description="Helical" evidence="2">
    <location>
        <begin position="31"/>
        <end position="52"/>
    </location>
</feature>
<keyword evidence="2" id="KW-0812">Transmembrane</keyword>
<keyword evidence="2" id="KW-1133">Transmembrane helix</keyword>
<keyword evidence="2" id="KW-0472">Membrane</keyword>
<dbReference type="AlphaFoldDB" id="A0A6G8FFQ5"/>
<feature type="region of interest" description="Disordered" evidence="1">
    <location>
        <begin position="1"/>
        <end position="25"/>
    </location>
</feature>
<reference evidence="3 4" key="1">
    <citation type="submission" date="2020-03" db="EMBL/GenBank/DDBJ databases">
        <title>Leucobacter sp. nov., isolated from beetles.</title>
        <authorList>
            <person name="Hyun D.-W."/>
            <person name="Bae J.-W."/>
        </authorList>
    </citation>
    <scope>NUCLEOTIDE SEQUENCE [LARGE SCALE GENOMIC DNA]</scope>
    <source>
        <strain evidence="3 4">HDW9B</strain>
    </source>
</reference>
<dbReference type="RefSeq" id="WP_166321188.1">
    <property type="nucleotide sequence ID" value="NZ_CP049934.1"/>
</dbReference>